<dbReference type="PROSITE" id="PS50878">
    <property type="entry name" value="RT_POL"/>
    <property type="match status" value="1"/>
</dbReference>
<dbReference type="InterPro" id="IPR041577">
    <property type="entry name" value="RT_RNaseH_2"/>
</dbReference>
<evidence type="ECO:0000313" key="13">
    <source>
        <dbReference type="RefSeq" id="XP_011091991.1"/>
    </source>
</evidence>
<dbReference type="CDD" id="cd01647">
    <property type="entry name" value="RT_LTR"/>
    <property type="match status" value="1"/>
</dbReference>
<dbReference type="InterPro" id="IPR043502">
    <property type="entry name" value="DNA/RNA_pol_sf"/>
</dbReference>
<dbReference type="Proteomes" id="UP000504604">
    <property type="component" value="Linkage group LG10"/>
</dbReference>
<evidence type="ECO:0000256" key="4">
    <source>
        <dbReference type="ARBA" id="ARBA00022722"/>
    </source>
</evidence>
<feature type="domain" description="Reverse transcriptase" evidence="11">
    <location>
        <begin position="535"/>
        <end position="714"/>
    </location>
</feature>
<keyword evidence="9" id="KW-0175">Coiled coil</keyword>
<evidence type="ECO:0000256" key="7">
    <source>
        <dbReference type="ARBA" id="ARBA00022918"/>
    </source>
</evidence>
<dbReference type="Pfam" id="PF17919">
    <property type="entry name" value="RT_RNaseH_2"/>
    <property type="match status" value="1"/>
</dbReference>
<dbReference type="GO" id="GO:0003964">
    <property type="term" value="F:RNA-directed DNA polymerase activity"/>
    <property type="evidence" value="ECO:0007669"/>
    <property type="project" value="UniProtKB-KW"/>
</dbReference>
<dbReference type="FunFam" id="3.10.10.10:FF:000007">
    <property type="entry name" value="Retrovirus-related Pol polyprotein from transposon 17.6-like Protein"/>
    <property type="match status" value="1"/>
</dbReference>
<dbReference type="GO" id="GO:0006508">
    <property type="term" value="P:proteolysis"/>
    <property type="evidence" value="ECO:0007669"/>
    <property type="project" value="UniProtKB-KW"/>
</dbReference>
<dbReference type="Gene3D" id="1.10.340.70">
    <property type="match status" value="1"/>
</dbReference>
<dbReference type="InterPro" id="IPR043128">
    <property type="entry name" value="Rev_trsase/Diguanyl_cyclase"/>
</dbReference>
<dbReference type="SUPFAM" id="SSF50630">
    <property type="entry name" value="Acid proteases"/>
    <property type="match status" value="1"/>
</dbReference>
<keyword evidence="7" id="KW-0695">RNA-directed DNA polymerase</keyword>
<feature type="coiled-coil region" evidence="9">
    <location>
        <begin position="50"/>
        <end position="84"/>
    </location>
</feature>
<evidence type="ECO:0000256" key="2">
    <source>
        <dbReference type="ARBA" id="ARBA00022679"/>
    </source>
</evidence>
<feature type="coiled-coil region" evidence="9">
    <location>
        <begin position="1100"/>
        <end position="1130"/>
    </location>
</feature>
<dbReference type="InterPro" id="IPR021109">
    <property type="entry name" value="Peptidase_aspartic_dom_sf"/>
</dbReference>
<dbReference type="SUPFAM" id="SSF54160">
    <property type="entry name" value="Chromo domain-like"/>
    <property type="match status" value="1"/>
</dbReference>
<feature type="region of interest" description="Disordered" evidence="10">
    <location>
        <begin position="1265"/>
        <end position="1302"/>
    </location>
</feature>
<dbReference type="KEGG" id="sind:105172306"/>
<dbReference type="RefSeq" id="XP_011091991.1">
    <property type="nucleotide sequence ID" value="XM_011093689.1"/>
</dbReference>
<accession>A0A6I9U367</accession>
<dbReference type="GeneID" id="105172306"/>
<dbReference type="Pfam" id="PF08284">
    <property type="entry name" value="RVP_2"/>
    <property type="match status" value="1"/>
</dbReference>
<protein>
    <submittedName>
        <fullName evidence="13">Uncharacterized protein LOC105172306</fullName>
    </submittedName>
</protein>
<dbReference type="GO" id="GO:0008233">
    <property type="term" value="F:peptidase activity"/>
    <property type="evidence" value="ECO:0007669"/>
    <property type="project" value="UniProtKB-KW"/>
</dbReference>
<keyword evidence="3" id="KW-0548">Nucleotidyltransferase</keyword>
<evidence type="ECO:0000313" key="12">
    <source>
        <dbReference type="Proteomes" id="UP000504604"/>
    </source>
</evidence>
<evidence type="ECO:0000256" key="5">
    <source>
        <dbReference type="ARBA" id="ARBA00022759"/>
    </source>
</evidence>
<keyword evidence="6" id="KW-0378">Hydrolase</keyword>
<dbReference type="InterPro" id="IPR050951">
    <property type="entry name" value="Retrovirus_Pol_polyprotein"/>
</dbReference>
<keyword evidence="8" id="KW-0511">Multifunctional enzyme</keyword>
<evidence type="ECO:0000256" key="6">
    <source>
        <dbReference type="ARBA" id="ARBA00022801"/>
    </source>
</evidence>
<keyword evidence="5" id="KW-0255">Endonuclease</keyword>
<proteinExistence type="predicted"/>
<dbReference type="Gene3D" id="2.40.70.10">
    <property type="entry name" value="Acid Proteases"/>
    <property type="match status" value="1"/>
</dbReference>
<evidence type="ECO:0000256" key="3">
    <source>
        <dbReference type="ARBA" id="ARBA00022695"/>
    </source>
</evidence>
<feature type="compositionally biased region" description="Pro residues" evidence="10">
    <location>
        <begin position="246"/>
        <end position="256"/>
    </location>
</feature>
<dbReference type="CDD" id="cd00303">
    <property type="entry name" value="retropepsin_like"/>
    <property type="match status" value="1"/>
</dbReference>
<dbReference type="OrthoDB" id="2013610at2759"/>
<dbReference type="FunFam" id="1.10.340.70:FF:000001">
    <property type="entry name" value="Retrovirus-related Pol polyprotein from transposon gypsy-like Protein"/>
    <property type="match status" value="1"/>
</dbReference>
<feature type="region of interest" description="Disordered" evidence="10">
    <location>
        <begin position="238"/>
        <end position="262"/>
    </location>
</feature>
<dbReference type="PANTHER" id="PTHR37984">
    <property type="entry name" value="PROTEIN CBG26694"/>
    <property type="match status" value="1"/>
</dbReference>
<keyword evidence="1" id="KW-0645">Protease</keyword>
<keyword evidence="12" id="KW-1185">Reference proteome</keyword>
<keyword evidence="2" id="KW-0808">Transferase</keyword>
<evidence type="ECO:0000256" key="1">
    <source>
        <dbReference type="ARBA" id="ARBA00022670"/>
    </source>
</evidence>
<keyword evidence="4" id="KW-0540">Nuclease</keyword>
<dbReference type="PANTHER" id="PTHR37984:SF5">
    <property type="entry name" value="PROTEIN NYNRIN-LIKE"/>
    <property type="match status" value="1"/>
</dbReference>
<dbReference type="Pfam" id="PF03732">
    <property type="entry name" value="Retrotrans_gag"/>
    <property type="match status" value="1"/>
</dbReference>
<dbReference type="GO" id="GO:0004519">
    <property type="term" value="F:endonuclease activity"/>
    <property type="evidence" value="ECO:0007669"/>
    <property type="project" value="UniProtKB-KW"/>
</dbReference>
<dbReference type="Pfam" id="PF00078">
    <property type="entry name" value="RVT_1"/>
    <property type="match status" value="1"/>
</dbReference>
<reference evidence="13" key="1">
    <citation type="submission" date="2025-08" db="UniProtKB">
        <authorList>
            <consortium name="RefSeq"/>
        </authorList>
    </citation>
    <scope>IDENTIFICATION</scope>
</reference>
<dbReference type="InterPro" id="IPR005162">
    <property type="entry name" value="Retrotrans_gag_dom"/>
</dbReference>
<sequence>MADRTRLKELQEAQKKTEVVVLDEKAKRQASEEELHNRMDQMEHNMIAQHENLQASILNMEHNMLAMQQQMQSMVEQLQLYNKNKSVLGEGLTAFVEKGSSSRIRRFAWLPSTCKGRLNYGTKDILKKGEIPSWDELVKSILEKFEDLDYERVMTAFNRLQQETTVNAYLERFEELKDQMLVFNKNMEEEFLMMKFISGLKDEIKSLVTPCEPTSLSGAIVLARRQEYAMNAILKKTQPINRNPHPKPPYKPPLKNPPLRSNFQPKRLLTEAEVKAKKEKNLYYRCDEPFVSGHKCRYRQFYMLLEDEEAREIEGIDPKPTEYEEHEVKEGDLTVSLHAMKRHVHCKTLRMIGKVGDKEILILIDSGSTHCFLDEKVARTLNCEIESSTPMMIRVADGSKLASNLICNQFTWDMQGHKFTHPVRLIKLVGYDLVIGCDWLSHYNPVELDFNQAKVTLNLPKEKLVLYALPKTARDMSVNSMLYQDVFQEPKSLPPERSIQYSIELLSDAIPKKQHPYRYAYGQKTEIERLVKEMLGNGIIRPSQSSFASPVLLVKKKDGGWRLCVDYRYLNNLTVKHNFPIPVIDELLDELYGAKFFSKIDLRSGYFQIRMKEDDIPKTSFITHSGHYEFLVMPFGLCNAPSTFQALMNAVFEPYLRKFVLVFFYGILIYSKDWGMHLVHLRKVMDLMRKHQLYAKQSKCYFAQNRVEYLGHIISGDGVATDPAKIDSMVNWPVPSNVKALRGFLGLTGYYRRFIKNYGSISKPLTSLLRKNAFEWNLEAGDAFKQLKKVMTTARVLSMPDFSKPFIVETDASGKGIGVVLMQEGRPITYLSKALATKNLGTDQRSLKHILDQRVDSMLQQKWVTKLLGFGYEVQYKKGNENRAADALSRVEHEENDLQSHAISAQIPMWMQEVQASYEGNTLFQTVAQAKIIDSQSFPDYTYEAGVLRRKGKICIGSHGEIREKILKVLHDSALGGHSGIVGTYQRGKLLFYWPTMKADIQNWVKECEVCQRSKHENCPYPGLLQPLPIPDQAWDKVFTSKFWKELFTLSRVSLDMSRAYHPQSDGQTEKATPFQEMYGYPPQQLSIGPYLQSHHSDVKELMQERVKVLQLLKENLQQAQHRMKTYADKKRSEREFQVGDEVFLKLQPHKQTSVALKKKIGSKYFPSDKLPDFEDETFKIYPATILARRLIPRNNVGVPQVLIQWSHSSPEQATWEDYHSVAATFPDFDPWGQGSKKARRSVALLNQNATCKERRTIRMGNEDHGIQPTEEIGGDLKNPSKDDVVSGELGRNRGTIEIGDS</sequence>
<evidence type="ECO:0000256" key="10">
    <source>
        <dbReference type="SAM" id="MobiDB-lite"/>
    </source>
</evidence>
<dbReference type="InterPro" id="IPR041588">
    <property type="entry name" value="Integrase_H2C2"/>
</dbReference>
<dbReference type="Gene3D" id="3.10.10.10">
    <property type="entry name" value="HIV Type 1 Reverse Transcriptase, subunit A, domain 1"/>
    <property type="match status" value="1"/>
</dbReference>
<dbReference type="FunFam" id="3.30.70.270:FF:000020">
    <property type="entry name" value="Transposon Tf2-6 polyprotein-like Protein"/>
    <property type="match status" value="1"/>
</dbReference>
<gene>
    <name evidence="13" type="primary">LOC105172306</name>
</gene>
<evidence type="ECO:0000256" key="9">
    <source>
        <dbReference type="SAM" id="Coils"/>
    </source>
</evidence>
<evidence type="ECO:0000256" key="8">
    <source>
        <dbReference type="ARBA" id="ARBA00023268"/>
    </source>
</evidence>
<evidence type="ECO:0000259" key="11">
    <source>
        <dbReference type="PROSITE" id="PS50878"/>
    </source>
</evidence>
<dbReference type="Pfam" id="PF17921">
    <property type="entry name" value="Integrase_H2C2"/>
    <property type="match status" value="1"/>
</dbReference>
<organism evidence="12 13">
    <name type="scientific">Sesamum indicum</name>
    <name type="common">Oriental sesame</name>
    <name type="synonym">Sesamum orientale</name>
    <dbReference type="NCBI Taxonomy" id="4182"/>
    <lineage>
        <taxon>Eukaryota</taxon>
        <taxon>Viridiplantae</taxon>
        <taxon>Streptophyta</taxon>
        <taxon>Embryophyta</taxon>
        <taxon>Tracheophyta</taxon>
        <taxon>Spermatophyta</taxon>
        <taxon>Magnoliopsida</taxon>
        <taxon>eudicotyledons</taxon>
        <taxon>Gunneridae</taxon>
        <taxon>Pentapetalae</taxon>
        <taxon>asterids</taxon>
        <taxon>lamiids</taxon>
        <taxon>Lamiales</taxon>
        <taxon>Pedaliaceae</taxon>
        <taxon>Sesamum</taxon>
    </lineage>
</organism>
<dbReference type="SUPFAM" id="SSF56672">
    <property type="entry name" value="DNA/RNA polymerases"/>
    <property type="match status" value="1"/>
</dbReference>
<dbReference type="Gene3D" id="3.30.70.270">
    <property type="match status" value="2"/>
</dbReference>
<dbReference type="InterPro" id="IPR016197">
    <property type="entry name" value="Chromo-like_dom_sf"/>
</dbReference>
<name>A0A6I9U367_SESIN</name>
<dbReference type="InterPro" id="IPR000477">
    <property type="entry name" value="RT_dom"/>
</dbReference>
<dbReference type="InParanoid" id="A0A6I9U367"/>